<evidence type="ECO:0000256" key="1">
    <source>
        <dbReference type="SAM" id="MobiDB-lite"/>
    </source>
</evidence>
<dbReference type="NCBIfam" id="NF033223">
    <property type="entry name" value="YHYH_alt"/>
    <property type="match status" value="1"/>
</dbReference>
<keyword evidence="4" id="KW-1185">Reference proteome</keyword>
<comment type="caution">
    <text evidence="3">The sequence shown here is derived from an EMBL/GenBank/DDBJ whole genome shotgun (WGS) entry which is preliminary data.</text>
</comment>
<dbReference type="Proteomes" id="UP000318199">
    <property type="component" value="Unassembled WGS sequence"/>
</dbReference>
<feature type="region of interest" description="Disordered" evidence="1">
    <location>
        <begin position="39"/>
        <end position="70"/>
    </location>
</feature>
<evidence type="ECO:0000256" key="2">
    <source>
        <dbReference type="SAM" id="SignalP"/>
    </source>
</evidence>
<dbReference type="RefSeq" id="WP_145896302.1">
    <property type="nucleotide sequence ID" value="NZ_VOBQ01000023.1"/>
</dbReference>
<dbReference type="InterPro" id="IPR047773">
    <property type="entry name" value="YHYH_dom_bact"/>
</dbReference>
<dbReference type="OrthoDB" id="5366081at2"/>
<sequence length="93" mass="9449">MKKILTACLALAAAAVHAHGGGLDAQGCHTNRKTGDYHCHRGGSAAAPAPQRPGGAQVQRAAPSYPSQPVCHVGPRGGTYTITPSGRKNYSGC</sequence>
<gene>
    <name evidence="3" type="ORF">FN976_25640</name>
</gene>
<dbReference type="AlphaFoldDB" id="A0A562ZH97"/>
<accession>A0A562ZH97</accession>
<name>A0A562ZH97_9BURK</name>
<proteinExistence type="predicted"/>
<reference evidence="3 4" key="1">
    <citation type="submission" date="2019-07" db="EMBL/GenBank/DDBJ databases">
        <title>Caenimonas sedimenti sp. nov., isolated from activated sludge.</title>
        <authorList>
            <person name="Xu J."/>
        </authorList>
    </citation>
    <scope>NUCLEOTIDE SEQUENCE [LARGE SCALE GENOMIC DNA]</scope>
    <source>
        <strain evidence="3 4">HX-9-20</strain>
    </source>
</reference>
<dbReference type="EMBL" id="VOBQ01000023">
    <property type="protein sequence ID" value="TWO67771.1"/>
    <property type="molecule type" value="Genomic_DNA"/>
</dbReference>
<organism evidence="3 4">
    <name type="scientific">Caenimonas sedimenti</name>
    <dbReference type="NCBI Taxonomy" id="2596921"/>
    <lineage>
        <taxon>Bacteria</taxon>
        <taxon>Pseudomonadati</taxon>
        <taxon>Pseudomonadota</taxon>
        <taxon>Betaproteobacteria</taxon>
        <taxon>Burkholderiales</taxon>
        <taxon>Comamonadaceae</taxon>
        <taxon>Caenimonas</taxon>
    </lineage>
</organism>
<protein>
    <submittedName>
        <fullName evidence="3">YHYH domain-containing protein</fullName>
    </submittedName>
</protein>
<feature type="chain" id="PRO_5021789635" evidence="2">
    <location>
        <begin position="19"/>
        <end position="93"/>
    </location>
</feature>
<evidence type="ECO:0000313" key="3">
    <source>
        <dbReference type="EMBL" id="TWO67771.1"/>
    </source>
</evidence>
<evidence type="ECO:0000313" key="4">
    <source>
        <dbReference type="Proteomes" id="UP000318199"/>
    </source>
</evidence>
<feature type="signal peptide" evidence="2">
    <location>
        <begin position="1"/>
        <end position="18"/>
    </location>
</feature>
<keyword evidence="2" id="KW-0732">Signal</keyword>
<feature type="compositionally biased region" description="Low complexity" evidence="1">
    <location>
        <begin position="42"/>
        <end position="57"/>
    </location>
</feature>